<evidence type="ECO:0000256" key="4">
    <source>
        <dbReference type="ARBA" id="ARBA00023136"/>
    </source>
</evidence>
<evidence type="ECO:0000259" key="6">
    <source>
        <dbReference type="SMART" id="SM00065"/>
    </source>
</evidence>
<feature type="domain" description="GAF" evidence="6">
    <location>
        <begin position="189"/>
        <end position="334"/>
    </location>
</feature>
<evidence type="ECO:0000256" key="3">
    <source>
        <dbReference type="ARBA" id="ARBA00022989"/>
    </source>
</evidence>
<protein>
    <submittedName>
        <fullName evidence="7">Metal-dependent phosphohydrolase</fullName>
    </submittedName>
</protein>
<dbReference type="PANTHER" id="PTHR21706:SF15">
    <property type="entry name" value="TRANSMEMBRANE PROTEIN 65"/>
    <property type="match status" value="1"/>
</dbReference>
<dbReference type="PANTHER" id="PTHR21706">
    <property type="entry name" value="TRANSMEMBRANE PROTEIN 65"/>
    <property type="match status" value="1"/>
</dbReference>
<feature type="transmembrane region" description="Helical" evidence="5">
    <location>
        <begin position="152"/>
        <end position="176"/>
    </location>
</feature>
<proteinExistence type="predicted"/>
<evidence type="ECO:0000256" key="1">
    <source>
        <dbReference type="ARBA" id="ARBA00004141"/>
    </source>
</evidence>
<dbReference type="Pfam" id="PF10507">
    <property type="entry name" value="TMEM65"/>
    <property type="match status" value="1"/>
</dbReference>
<dbReference type="OrthoDB" id="430821at2759"/>
<comment type="subcellular location">
    <subcellularLocation>
        <location evidence="1">Membrane</location>
        <topology evidence="1">Multi-pass membrane protein</topology>
    </subcellularLocation>
</comment>
<dbReference type="EMBL" id="JAGRRH010000019">
    <property type="protein sequence ID" value="KAG7349737.1"/>
    <property type="molecule type" value="Genomic_DNA"/>
</dbReference>
<dbReference type="GO" id="GO:0016020">
    <property type="term" value="C:membrane"/>
    <property type="evidence" value="ECO:0007669"/>
    <property type="project" value="UniProtKB-SubCell"/>
</dbReference>
<evidence type="ECO:0000313" key="8">
    <source>
        <dbReference type="Proteomes" id="UP000693970"/>
    </source>
</evidence>
<reference evidence="7" key="1">
    <citation type="journal article" date="2021" name="Sci. Rep.">
        <title>Diploid genomic architecture of Nitzschia inconspicua, an elite biomass production diatom.</title>
        <authorList>
            <person name="Oliver A."/>
            <person name="Podell S."/>
            <person name="Pinowska A."/>
            <person name="Traller J.C."/>
            <person name="Smith S.R."/>
            <person name="McClure R."/>
            <person name="Beliaev A."/>
            <person name="Bohutskyi P."/>
            <person name="Hill E.A."/>
            <person name="Rabines A."/>
            <person name="Zheng H."/>
            <person name="Allen L.Z."/>
            <person name="Kuo A."/>
            <person name="Grigoriev I.V."/>
            <person name="Allen A.E."/>
            <person name="Hazlebeck D."/>
            <person name="Allen E.E."/>
        </authorList>
    </citation>
    <scope>NUCLEOTIDE SEQUENCE</scope>
    <source>
        <strain evidence="7">Hildebrandi</strain>
    </source>
</reference>
<keyword evidence="4 5" id="KW-0472">Membrane</keyword>
<gene>
    <name evidence="7" type="ORF">IV203_012334</name>
</gene>
<evidence type="ECO:0000256" key="5">
    <source>
        <dbReference type="SAM" id="Phobius"/>
    </source>
</evidence>
<dbReference type="InterPro" id="IPR003018">
    <property type="entry name" value="GAF"/>
</dbReference>
<dbReference type="AlphaFoldDB" id="A0A9K3PJ76"/>
<dbReference type="Proteomes" id="UP000693970">
    <property type="component" value="Unassembled WGS sequence"/>
</dbReference>
<keyword evidence="8" id="KW-1185">Reference proteome</keyword>
<dbReference type="Pfam" id="PF01590">
    <property type="entry name" value="GAF"/>
    <property type="match status" value="1"/>
</dbReference>
<dbReference type="SMART" id="SM00065">
    <property type="entry name" value="GAF"/>
    <property type="match status" value="1"/>
</dbReference>
<comment type="caution">
    <text evidence="7">The sequence shown here is derived from an EMBL/GenBank/DDBJ whole genome shotgun (WGS) entry which is preliminary data.</text>
</comment>
<evidence type="ECO:0000313" key="7">
    <source>
        <dbReference type="EMBL" id="KAG7349737.1"/>
    </source>
</evidence>
<dbReference type="GO" id="GO:0005739">
    <property type="term" value="C:mitochondrion"/>
    <property type="evidence" value="ECO:0007669"/>
    <property type="project" value="TreeGrafter"/>
</dbReference>
<accession>A0A9K3PJ76</accession>
<reference evidence="7" key="2">
    <citation type="submission" date="2021-04" db="EMBL/GenBank/DDBJ databases">
        <authorList>
            <person name="Podell S."/>
        </authorList>
    </citation>
    <scope>NUCLEOTIDE SEQUENCE</scope>
    <source>
        <strain evidence="7">Hildebrandi</strain>
    </source>
</reference>
<evidence type="ECO:0000256" key="2">
    <source>
        <dbReference type="ARBA" id="ARBA00022692"/>
    </source>
</evidence>
<organism evidence="7 8">
    <name type="scientific">Nitzschia inconspicua</name>
    <dbReference type="NCBI Taxonomy" id="303405"/>
    <lineage>
        <taxon>Eukaryota</taxon>
        <taxon>Sar</taxon>
        <taxon>Stramenopiles</taxon>
        <taxon>Ochrophyta</taxon>
        <taxon>Bacillariophyta</taxon>
        <taxon>Bacillariophyceae</taxon>
        <taxon>Bacillariophycidae</taxon>
        <taxon>Bacillariales</taxon>
        <taxon>Bacillariaceae</taxon>
        <taxon>Nitzschia</taxon>
    </lineage>
</organism>
<name>A0A9K3PJ76_9STRA</name>
<keyword evidence="2 5" id="KW-0812">Transmembrane</keyword>
<sequence>MATISRASSYFLCKGFRPHQAHTFLGPSSSMNVAPPKCSRMVRWCSTSTPPLNPIPSPTLQQLRVVAFRAAIPMVGFGIMDNFVMITAGEAIDQTFGVALGISTMAAAGFGQCVSDVAGITSGGLVDAAVSKLNLPQHGLSQEQLGLRLSRIYSTFGACIGVLTGCLLGMSVLLFMDTDRADRAKKAKELNSIFATVMDQGHSLLGADRATLFMLDEKKKELWSRVGTGIEGVIKIPADQGIVGHCYTSGKVVYVADAYKDPHFNQDVDKRTGFRTGSVLVVPVKSEEGGAILGAIQMINKRSADGSIGEFSKRDEEIVKVLANHVAAFIRVVES</sequence>
<dbReference type="InterPro" id="IPR019537">
    <property type="entry name" value="TMEM65"/>
</dbReference>
<keyword evidence="3 5" id="KW-1133">Transmembrane helix</keyword>